<dbReference type="AlphaFoldDB" id="A0A4Z2ELN1"/>
<evidence type="ECO:0000313" key="3">
    <source>
        <dbReference type="Proteomes" id="UP000314294"/>
    </source>
</evidence>
<name>A0A4Z2ELN1_9TELE</name>
<keyword evidence="3" id="KW-1185">Reference proteome</keyword>
<reference evidence="2 3" key="1">
    <citation type="submission" date="2019-03" db="EMBL/GenBank/DDBJ databases">
        <title>First draft genome of Liparis tanakae, snailfish: a comprehensive survey of snailfish specific genes.</title>
        <authorList>
            <person name="Kim W."/>
            <person name="Song I."/>
            <person name="Jeong J.-H."/>
            <person name="Kim D."/>
            <person name="Kim S."/>
            <person name="Ryu S."/>
            <person name="Song J.Y."/>
            <person name="Lee S.K."/>
        </authorList>
    </citation>
    <scope>NUCLEOTIDE SEQUENCE [LARGE SCALE GENOMIC DNA]</scope>
    <source>
        <tissue evidence="2">Muscle</tissue>
    </source>
</reference>
<dbReference type="EMBL" id="SRLO01005761">
    <property type="protein sequence ID" value="TNN29344.1"/>
    <property type="molecule type" value="Genomic_DNA"/>
</dbReference>
<evidence type="ECO:0000256" key="1">
    <source>
        <dbReference type="SAM" id="MobiDB-lite"/>
    </source>
</evidence>
<accession>A0A4Z2ELN1</accession>
<feature type="region of interest" description="Disordered" evidence="1">
    <location>
        <begin position="25"/>
        <end position="46"/>
    </location>
</feature>
<evidence type="ECO:0000313" key="2">
    <source>
        <dbReference type="EMBL" id="TNN29344.1"/>
    </source>
</evidence>
<organism evidence="2 3">
    <name type="scientific">Liparis tanakae</name>
    <name type="common">Tanaka's snailfish</name>
    <dbReference type="NCBI Taxonomy" id="230148"/>
    <lineage>
        <taxon>Eukaryota</taxon>
        <taxon>Metazoa</taxon>
        <taxon>Chordata</taxon>
        <taxon>Craniata</taxon>
        <taxon>Vertebrata</taxon>
        <taxon>Euteleostomi</taxon>
        <taxon>Actinopterygii</taxon>
        <taxon>Neopterygii</taxon>
        <taxon>Teleostei</taxon>
        <taxon>Neoteleostei</taxon>
        <taxon>Acanthomorphata</taxon>
        <taxon>Eupercaria</taxon>
        <taxon>Perciformes</taxon>
        <taxon>Cottioidei</taxon>
        <taxon>Cottales</taxon>
        <taxon>Liparidae</taxon>
        <taxon>Liparis</taxon>
    </lineage>
</organism>
<proteinExistence type="predicted"/>
<gene>
    <name evidence="2" type="ORF">EYF80_060510</name>
</gene>
<dbReference type="Proteomes" id="UP000314294">
    <property type="component" value="Unassembled WGS sequence"/>
</dbReference>
<protein>
    <submittedName>
        <fullName evidence="2">Uncharacterized protein</fullName>
    </submittedName>
</protein>
<sequence>MLVLPGGCWVAASFLPALSVDKAPNKREGCRWAGPRTRSSDEETEFPLRTDDRAALTELTELTERGEAFRSQVNAPMAASA</sequence>
<comment type="caution">
    <text evidence="2">The sequence shown here is derived from an EMBL/GenBank/DDBJ whole genome shotgun (WGS) entry which is preliminary data.</text>
</comment>